<evidence type="ECO:0000313" key="11">
    <source>
        <dbReference type="EMBL" id="MFC5516982.1"/>
    </source>
</evidence>
<evidence type="ECO:0000313" key="12">
    <source>
        <dbReference type="Proteomes" id="UP001596150"/>
    </source>
</evidence>
<keyword evidence="5" id="KW-0227">DNA damage</keyword>
<dbReference type="PANTHER" id="PTHR33693:SF9">
    <property type="entry name" value="TYPE-4 URACIL-DNA GLYCOSYLASE"/>
    <property type="match status" value="1"/>
</dbReference>
<dbReference type="NCBIfam" id="TIGR03914">
    <property type="entry name" value="UDG_fam_dom"/>
    <property type="match status" value="1"/>
</dbReference>
<dbReference type="SUPFAM" id="SSF52141">
    <property type="entry name" value="Uracil-DNA glycosylase-like"/>
    <property type="match status" value="1"/>
</dbReference>
<comment type="similarity">
    <text evidence="1">Belongs to the uracil-DNA glycosylase (UDG) superfamily. Type 4 (UDGa) family.</text>
</comment>
<gene>
    <name evidence="11" type="ORF">ACFPP9_14455</name>
</gene>
<comment type="caution">
    <text evidence="11">The sequence shown here is derived from an EMBL/GenBank/DDBJ whole genome shotgun (WGS) entry which is preliminary data.</text>
</comment>
<evidence type="ECO:0000256" key="7">
    <source>
        <dbReference type="ARBA" id="ARBA00023004"/>
    </source>
</evidence>
<evidence type="ECO:0000256" key="9">
    <source>
        <dbReference type="ARBA" id="ARBA00023204"/>
    </source>
</evidence>
<dbReference type="InterPro" id="IPR051536">
    <property type="entry name" value="UDG_Type-4/5"/>
</dbReference>
<evidence type="ECO:0000256" key="1">
    <source>
        <dbReference type="ARBA" id="ARBA00006521"/>
    </source>
</evidence>
<dbReference type="InterPro" id="IPR005122">
    <property type="entry name" value="Uracil-DNA_glycosylase-like"/>
</dbReference>
<evidence type="ECO:0000256" key="4">
    <source>
        <dbReference type="ARBA" id="ARBA00022723"/>
    </source>
</evidence>
<evidence type="ECO:0000259" key="10">
    <source>
        <dbReference type="SMART" id="SM00986"/>
    </source>
</evidence>
<dbReference type="SMART" id="SM00986">
    <property type="entry name" value="UDG"/>
    <property type="match status" value="1"/>
</dbReference>
<keyword evidence="7" id="KW-0408">Iron</keyword>
<dbReference type="NCBIfam" id="TIGR00758">
    <property type="entry name" value="UDG_fam4"/>
    <property type="match status" value="1"/>
</dbReference>
<name>A0ABW0PYZ8_9HYPH</name>
<dbReference type="SMART" id="SM00987">
    <property type="entry name" value="UreE_C"/>
    <property type="match status" value="1"/>
</dbReference>
<evidence type="ECO:0000256" key="2">
    <source>
        <dbReference type="ARBA" id="ARBA00019403"/>
    </source>
</evidence>
<proteinExistence type="inferred from homology"/>
<sequence>MHRIALTGPTNIRGWREAARRLARQDVDPADIAWVVEGAAESDLFGGLPASPQASSAPEGPAFSVPRAFLGLAETVILHRDPERFALLYQMICRLKDNHDALEDSVDPLVVRLNGLARSVRRDIHKMHAFVRFRTVETEAGECFVAWFEPEHHIVEAAAPFFARRFASMRWSILTPERSVHWDGEILRLSEGVERSEAPTEDKLEDLWRRYYAAIFNPARLKVQAMMSEMPKKYWRNLPEASLIKPLIDQAERRSVDMVALAATAPNPRPQRTRVEIPVASVVEPLGSIQALREAASGCRRCPLGVPATQTVFGEGPEDAGIVFVGEQPGDQEDLAGRPFVGPAGKVFDAALEEVGIDRGRVYVTNAVKHFKFVPRGKRRLHQKPNVSEIQACRWWLKQELDILRPRLVVALGLTAVRSLTGQPMTLEVARQRRLETLEGAPLLATIHPSYLLRLPDEAMKAREHARFLEDLRRVAAFANAA</sequence>
<dbReference type="InterPro" id="IPR023875">
    <property type="entry name" value="DNA_repair_put"/>
</dbReference>
<dbReference type="CDD" id="cd10030">
    <property type="entry name" value="UDG-F4_TTUDGA_SPO1dp_like"/>
    <property type="match status" value="1"/>
</dbReference>
<evidence type="ECO:0000256" key="3">
    <source>
        <dbReference type="ARBA" id="ARBA00022485"/>
    </source>
</evidence>
<dbReference type="Pfam" id="PF03167">
    <property type="entry name" value="UDG"/>
    <property type="match status" value="1"/>
</dbReference>
<keyword evidence="9" id="KW-0234">DNA repair</keyword>
<keyword evidence="4" id="KW-0479">Metal-binding</keyword>
<organism evidence="11 12">
    <name type="scientific">Kaistia terrae</name>
    <dbReference type="NCBI Taxonomy" id="537017"/>
    <lineage>
        <taxon>Bacteria</taxon>
        <taxon>Pseudomonadati</taxon>
        <taxon>Pseudomonadota</taxon>
        <taxon>Alphaproteobacteria</taxon>
        <taxon>Hyphomicrobiales</taxon>
        <taxon>Kaistiaceae</taxon>
        <taxon>Kaistia</taxon>
    </lineage>
</organism>
<dbReference type="Gene3D" id="3.40.470.10">
    <property type="entry name" value="Uracil-DNA glycosylase-like domain"/>
    <property type="match status" value="1"/>
</dbReference>
<evidence type="ECO:0000256" key="5">
    <source>
        <dbReference type="ARBA" id="ARBA00022763"/>
    </source>
</evidence>
<dbReference type="InterPro" id="IPR025404">
    <property type="entry name" value="DUF4130"/>
</dbReference>
<keyword evidence="12" id="KW-1185">Reference proteome</keyword>
<reference evidence="12" key="1">
    <citation type="journal article" date="2019" name="Int. J. Syst. Evol. Microbiol.">
        <title>The Global Catalogue of Microorganisms (GCM) 10K type strain sequencing project: providing services to taxonomists for standard genome sequencing and annotation.</title>
        <authorList>
            <consortium name="The Broad Institute Genomics Platform"/>
            <consortium name="The Broad Institute Genome Sequencing Center for Infectious Disease"/>
            <person name="Wu L."/>
            <person name="Ma J."/>
        </authorList>
    </citation>
    <scope>NUCLEOTIDE SEQUENCE [LARGE SCALE GENOMIC DNA]</scope>
    <source>
        <strain evidence="12">KACC 12633</strain>
    </source>
</reference>
<evidence type="ECO:0000256" key="8">
    <source>
        <dbReference type="ARBA" id="ARBA00023014"/>
    </source>
</evidence>
<dbReference type="InterPro" id="IPR036895">
    <property type="entry name" value="Uracil-DNA_glycosylase-like_sf"/>
</dbReference>
<accession>A0ABW0PYZ8</accession>
<dbReference type="RefSeq" id="WP_266345420.1">
    <property type="nucleotide sequence ID" value="NZ_JAPKNH010000008.1"/>
</dbReference>
<keyword evidence="8" id="KW-0411">Iron-sulfur</keyword>
<dbReference type="InterPro" id="IPR005273">
    <property type="entry name" value="Ura-DNA_glyco_family4"/>
</dbReference>
<evidence type="ECO:0000256" key="6">
    <source>
        <dbReference type="ARBA" id="ARBA00022801"/>
    </source>
</evidence>
<keyword evidence="3" id="KW-0004">4Fe-4S</keyword>
<dbReference type="EMBL" id="JBHSML010000004">
    <property type="protein sequence ID" value="MFC5516982.1"/>
    <property type="molecule type" value="Genomic_DNA"/>
</dbReference>
<dbReference type="PANTHER" id="PTHR33693">
    <property type="entry name" value="TYPE-5 URACIL-DNA GLYCOSYLASE"/>
    <property type="match status" value="1"/>
</dbReference>
<feature type="domain" description="Uracil-DNA glycosylase-like" evidence="10">
    <location>
        <begin position="313"/>
        <end position="473"/>
    </location>
</feature>
<dbReference type="NCBIfam" id="TIGR03915">
    <property type="entry name" value="SAM_7_link_chp"/>
    <property type="match status" value="1"/>
</dbReference>
<keyword evidence="6" id="KW-0378">Hydrolase</keyword>
<protein>
    <recommendedName>
        <fullName evidence="2">Type-4 uracil-DNA glycosylase</fullName>
    </recommendedName>
</protein>
<dbReference type="Proteomes" id="UP001596150">
    <property type="component" value="Unassembled WGS sequence"/>
</dbReference>
<dbReference type="Pfam" id="PF13566">
    <property type="entry name" value="DUF4130"/>
    <property type="match status" value="1"/>
</dbReference>